<dbReference type="AlphaFoldDB" id="A0A8I5NTH6"/>
<organism evidence="1 2">
    <name type="scientific">Papio anubis</name>
    <name type="common">Olive baboon</name>
    <dbReference type="NCBI Taxonomy" id="9555"/>
    <lineage>
        <taxon>Eukaryota</taxon>
        <taxon>Metazoa</taxon>
        <taxon>Chordata</taxon>
        <taxon>Craniata</taxon>
        <taxon>Vertebrata</taxon>
        <taxon>Euteleostomi</taxon>
        <taxon>Mammalia</taxon>
        <taxon>Eutheria</taxon>
        <taxon>Euarchontoglires</taxon>
        <taxon>Primates</taxon>
        <taxon>Haplorrhini</taxon>
        <taxon>Catarrhini</taxon>
        <taxon>Cercopithecidae</taxon>
        <taxon>Cercopithecinae</taxon>
        <taxon>Papio</taxon>
    </lineage>
</organism>
<dbReference type="Proteomes" id="UP000028761">
    <property type="component" value="Chromosome 6"/>
</dbReference>
<proteinExistence type="predicted"/>
<dbReference type="PANTHER" id="PTHR12138">
    <property type="entry name" value="PRIMATE-EXPANDED PROTEIN FAMILY"/>
    <property type="match status" value="1"/>
</dbReference>
<keyword evidence="2" id="KW-1185">Reference proteome</keyword>
<evidence type="ECO:0000313" key="2">
    <source>
        <dbReference type="Proteomes" id="UP000028761"/>
    </source>
</evidence>
<dbReference type="PRINTS" id="PR02045">
    <property type="entry name" value="F138DOMAIN"/>
</dbReference>
<reference evidence="1" key="2">
    <citation type="submission" date="2025-08" db="UniProtKB">
        <authorList>
            <consortium name="Ensembl"/>
        </authorList>
    </citation>
    <scope>IDENTIFICATION</scope>
</reference>
<reference evidence="1 2" key="1">
    <citation type="submission" date="2012-03" db="EMBL/GenBank/DDBJ databases">
        <title>Whole Genome Assembly of Papio anubis.</title>
        <authorList>
            <person name="Liu Y.L."/>
            <person name="Abraham K.A."/>
            <person name="Akbar H.A."/>
            <person name="Ali S.A."/>
            <person name="Anosike U.A."/>
            <person name="Aqrawi P.A."/>
            <person name="Arias F.A."/>
            <person name="Attaway T.A."/>
            <person name="Awwad R.A."/>
            <person name="Babu C.B."/>
            <person name="Bandaranaike D.B."/>
            <person name="Battles P.B."/>
            <person name="Bell A.B."/>
            <person name="Beltran B.B."/>
            <person name="Berhane-Mersha D.B."/>
            <person name="Bess C.B."/>
            <person name="Bickham C.B."/>
            <person name="Bolden T.B."/>
            <person name="Carter K.C."/>
            <person name="Chau D.C."/>
            <person name="Chavez A.C."/>
            <person name="Clerc-Blankenburg K.C."/>
            <person name="Coyle M.C."/>
            <person name="Dao M.D."/>
            <person name="Davila M.L.D."/>
            <person name="Davy-Carroll L.D."/>
            <person name="Denson S.D."/>
            <person name="Dinh H.D."/>
            <person name="Fernandez S.F."/>
            <person name="Fernando P.F."/>
            <person name="Forbes L.F."/>
            <person name="Francis C.F."/>
            <person name="Francisco L.F."/>
            <person name="Fu Q.F."/>
            <person name="Garcia-Iii R.G."/>
            <person name="Garrett T.G."/>
            <person name="Gross S.G."/>
            <person name="Gubbala S.G."/>
            <person name="Hirani K.H."/>
            <person name="Hogues M.H."/>
            <person name="Hollins B.H."/>
            <person name="Jackson L.J."/>
            <person name="Javaid M.J."/>
            <person name="Jhangiani S.J."/>
            <person name="Johnson A.J."/>
            <person name="Johnson B.J."/>
            <person name="Jones J.J."/>
            <person name="Joshi V.J."/>
            <person name="Kalu J.K."/>
            <person name="Khan N.K."/>
            <person name="Korchina V.K."/>
            <person name="Kovar C.K."/>
            <person name="Lago L.L."/>
            <person name="Lara F.L."/>
            <person name="Le T.-K.L."/>
            <person name="Lee S.L."/>
            <person name="Legall-Iii F.L."/>
            <person name="Lemon S.L."/>
            <person name="Liu J.L."/>
            <person name="Liu Y.-S.L."/>
            <person name="Liyanage D.L."/>
            <person name="Lopez J.L."/>
            <person name="Lorensuhewa L.L."/>
            <person name="Mata R.M."/>
            <person name="Mathew T.M."/>
            <person name="Mercado C.M."/>
            <person name="Mercado I.M."/>
            <person name="Morales K.M."/>
            <person name="Morgan M.M."/>
            <person name="Munidasa M.M."/>
            <person name="Ngo D.N."/>
            <person name="Nguyen L.N."/>
            <person name="Nguyen T.N."/>
            <person name="Nguyen N.N."/>
            <person name="Obregon M.O."/>
            <person name="Okwuonu G.O."/>
            <person name="Ongeri F.O."/>
            <person name="Onwere C.O."/>
            <person name="Osifeso I.O."/>
            <person name="Parra A.P."/>
            <person name="Patil S.P."/>
            <person name="Perez A.P."/>
            <person name="Perez Y.P."/>
            <person name="Pham C.P."/>
            <person name="Pu L.-L.P."/>
            <person name="Puazo M.P."/>
            <person name="Quiroz J.Q."/>
            <person name="Rouhana J.R."/>
            <person name="Ruiz M.R."/>
            <person name="Ruiz S.-J.R."/>
            <person name="Saada N.S."/>
            <person name="Santibanez J.S."/>
            <person name="Scheel M.S."/>
            <person name="Schneider B.S."/>
            <person name="Simmons D.S."/>
            <person name="Sisson I.S."/>
            <person name="Tang L.-Y.T."/>
            <person name="Thornton R.T."/>
            <person name="Tisius J.T."/>
            <person name="Toledanes G.T."/>
            <person name="Trejos Z.T."/>
            <person name="Usmani K.U."/>
            <person name="Varghese R.V."/>
            <person name="Vattathil S.V."/>
            <person name="Vee V.V."/>
            <person name="Walker D.W."/>
            <person name="Weissenberger G.W."/>
            <person name="White C.W."/>
            <person name="Williams A.W."/>
            <person name="Woodworth J.W."/>
            <person name="Wright R.W."/>
            <person name="Zhu Y.Z."/>
            <person name="Han Y.H."/>
            <person name="Newsham I.N."/>
            <person name="Nazareth L.N."/>
            <person name="Worley K.W."/>
            <person name="Muzny D.M."/>
            <person name="Rogers J.R."/>
            <person name="Gibbs R.G."/>
        </authorList>
    </citation>
    <scope>NUCLEOTIDE SEQUENCE [LARGE SCALE GENOMIC DNA]</scope>
</reference>
<name>A0A8I5NTH6_PAPAN</name>
<dbReference type="PANTHER" id="PTHR12138:SF162">
    <property type="entry name" value="CHROMOSOME UNDETERMINED SCAFFOLD_275, WHOLE GENOME SHOTGUN SEQUENCE"/>
    <property type="match status" value="1"/>
</dbReference>
<sequence>MREGTRVGGHLRLCTVKIEIRSLFDNIQLTYSSERTAKTGLARTCELRRGLVSVLTGKDDSREVSDSSEFRLVTRLECNGTIWAHCNLRLLGSSDSPASASRVAGITGAHHHVWLMFCIFSRDGVSPCRPGCSRTPDLR</sequence>
<reference evidence="1" key="3">
    <citation type="submission" date="2025-09" db="UniProtKB">
        <authorList>
            <consortium name="Ensembl"/>
        </authorList>
    </citation>
    <scope>IDENTIFICATION</scope>
</reference>
<protein>
    <submittedName>
        <fullName evidence="1">Uncharacterized protein</fullName>
    </submittedName>
</protein>
<dbReference type="Ensembl" id="ENSPANT00000022259.3">
    <property type="protein sequence ID" value="ENSPANP00000057813.1"/>
    <property type="gene ID" value="ENSPANG00000004330.3"/>
</dbReference>
<accession>A0A8I5NTH6</accession>
<dbReference type="GeneTree" id="ENSGT00940000166898"/>
<evidence type="ECO:0000313" key="1">
    <source>
        <dbReference type="Ensembl" id="ENSPANP00000057813.1"/>
    </source>
</evidence>